<accession>A0ACB8TN22</accession>
<dbReference type="Proteomes" id="UP001055072">
    <property type="component" value="Unassembled WGS sequence"/>
</dbReference>
<keyword evidence="2" id="KW-1185">Reference proteome</keyword>
<proteinExistence type="predicted"/>
<organism evidence="1 2">
    <name type="scientific">Irpex rosettiformis</name>
    <dbReference type="NCBI Taxonomy" id="378272"/>
    <lineage>
        <taxon>Eukaryota</taxon>
        <taxon>Fungi</taxon>
        <taxon>Dikarya</taxon>
        <taxon>Basidiomycota</taxon>
        <taxon>Agaricomycotina</taxon>
        <taxon>Agaricomycetes</taxon>
        <taxon>Polyporales</taxon>
        <taxon>Irpicaceae</taxon>
        <taxon>Irpex</taxon>
    </lineage>
</organism>
<reference evidence="1" key="1">
    <citation type="journal article" date="2021" name="Environ. Microbiol.">
        <title>Gene family expansions and transcriptome signatures uncover fungal adaptations to wood decay.</title>
        <authorList>
            <person name="Hage H."/>
            <person name="Miyauchi S."/>
            <person name="Viragh M."/>
            <person name="Drula E."/>
            <person name="Min B."/>
            <person name="Chaduli D."/>
            <person name="Navarro D."/>
            <person name="Favel A."/>
            <person name="Norest M."/>
            <person name="Lesage-Meessen L."/>
            <person name="Balint B."/>
            <person name="Merenyi Z."/>
            <person name="de Eugenio L."/>
            <person name="Morin E."/>
            <person name="Martinez A.T."/>
            <person name="Baldrian P."/>
            <person name="Stursova M."/>
            <person name="Martinez M.J."/>
            <person name="Novotny C."/>
            <person name="Magnuson J.K."/>
            <person name="Spatafora J.W."/>
            <person name="Maurice S."/>
            <person name="Pangilinan J."/>
            <person name="Andreopoulos W."/>
            <person name="LaButti K."/>
            <person name="Hundley H."/>
            <person name="Na H."/>
            <person name="Kuo A."/>
            <person name="Barry K."/>
            <person name="Lipzen A."/>
            <person name="Henrissat B."/>
            <person name="Riley R."/>
            <person name="Ahrendt S."/>
            <person name="Nagy L.G."/>
            <person name="Grigoriev I.V."/>
            <person name="Martin F."/>
            <person name="Rosso M.N."/>
        </authorList>
    </citation>
    <scope>NUCLEOTIDE SEQUENCE</scope>
    <source>
        <strain evidence="1">CBS 384.51</strain>
    </source>
</reference>
<evidence type="ECO:0000313" key="1">
    <source>
        <dbReference type="EMBL" id="KAI0083394.1"/>
    </source>
</evidence>
<dbReference type="EMBL" id="MU274969">
    <property type="protein sequence ID" value="KAI0083394.1"/>
    <property type="molecule type" value="Genomic_DNA"/>
</dbReference>
<comment type="caution">
    <text evidence="1">The sequence shown here is derived from an EMBL/GenBank/DDBJ whole genome shotgun (WGS) entry which is preliminary data.</text>
</comment>
<protein>
    <submittedName>
        <fullName evidence="1">Uncharacterized protein</fullName>
    </submittedName>
</protein>
<sequence>MNSRRSSLSTVQGFESTPGPINSTRTHTQQGEEGQEDEGEGIHVGFGGFLDEGPDATEREATLMGNTSAGTISKQPAHSLSWNLLSSQSPSAISTTVSRFATPTHSRPSQDSVVQLPVSVASATSSVQQRTSSSSEFFPRIVPTRVTVVTQGLGDSRSTAQARSRGTASMGSSAARTMMDAGRRQSDKQPGQRNRCTIEDLPAAMRHEFQKYGAVIINAKRLTASLAPFANPSAEEAQLAMDEVFPNANIHLEKGNAYYENILSRLREWRNEIGATGVEGADLYVNSTVAAIQKRLRLSHEEWDEDVKSELTDHITSYLGDVNDKNRPFWWREWNETGKRVSSTVITSQAHLPPINSLQGRFKSFVILYVFGAHLEACDIRLNSKLAQYCEAPPIGAMILSILSAERGLALYREGEKKLPVGMGRWFSIENWRDGDQVDHNGAQIKIQRIYHLSKYLEKFSTEEWASVMQDALELRAEIQANRRTRKGKHRSAIVDISPEEEQDDDWDYNLQSDPIEPTAG</sequence>
<name>A0ACB8TN22_9APHY</name>
<evidence type="ECO:0000313" key="2">
    <source>
        <dbReference type="Proteomes" id="UP001055072"/>
    </source>
</evidence>
<gene>
    <name evidence="1" type="ORF">BDY19DRAFT_978770</name>
</gene>